<evidence type="ECO:0000256" key="1">
    <source>
        <dbReference type="SAM" id="MobiDB-lite"/>
    </source>
</evidence>
<dbReference type="SUPFAM" id="SSF54909">
    <property type="entry name" value="Dimeric alpha+beta barrel"/>
    <property type="match status" value="1"/>
</dbReference>
<comment type="caution">
    <text evidence="2">The sequence shown here is derived from an EMBL/GenBank/DDBJ whole genome shotgun (WGS) entry which is preliminary data.</text>
</comment>
<dbReference type="GO" id="GO:0004497">
    <property type="term" value="F:monooxygenase activity"/>
    <property type="evidence" value="ECO:0007669"/>
    <property type="project" value="UniProtKB-KW"/>
</dbReference>
<organism evidence="2 3">
    <name type="scientific">Salininema proteolyticum</name>
    <dbReference type="NCBI Taxonomy" id="1607685"/>
    <lineage>
        <taxon>Bacteria</taxon>
        <taxon>Bacillati</taxon>
        <taxon>Actinomycetota</taxon>
        <taxon>Actinomycetes</taxon>
        <taxon>Glycomycetales</taxon>
        <taxon>Glycomycetaceae</taxon>
        <taxon>Salininema</taxon>
    </lineage>
</organism>
<keyword evidence="2" id="KW-0503">Monooxygenase</keyword>
<reference evidence="3" key="1">
    <citation type="journal article" date="2019" name="Int. J. Syst. Evol. Microbiol.">
        <title>The Global Catalogue of Microorganisms (GCM) 10K type strain sequencing project: providing services to taxonomists for standard genome sequencing and annotation.</title>
        <authorList>
            <consortium name="The Broad Institute Genomics Platform"/>
            <consortium name="The Broad Institute Genome Sequencing Center for Infectious Disease"/>
            <person name="Wu L."/>
            <person name="Ma J."/>
        </authorList>
    </citation>
    <scope>NUCLEOTIDE SEQUENCE [LARGE SCALE GENOMIC DNA]</scope>
    <source>
        <strain evidence="3">IBRC-M 10908</strain>
    </source>
</reference>
<dbReference type="Proteomes" id="UP001595823">
    <property type="component" value="Unassembled WGS sequence"/>
</dbReference>
<evidence type="ECO:0000313" key="3">
    <source>
        <dbReference type="Proteomes" id="UP001595823"/>
    </source>
</evidence>
<name>A0ABV8TSX1_9ACTN</name>
<feature type="compositionally biased region" description="Basic and acidic residues" evidence="1">
    <location>
        <begin position="99"/>
        <end position="114"/>
    </location>
</feature>
<dbReference type="EMBL" id="JBHSDK010000001">
    <property type="protein sequence ID" value="MFC4333619.1"/>
    <property type="molecule type" value="Genomic_DNA"/>
</dbReference>
<proteinExistence type="predicted"/>
<gene>
    <name evidence="2" type="ORF">ACFPET_00195</name>
</gene>
<evidence type="ECO:0000313" key="2">
    <source>
        <dbReference type="EMBL" id="MFC4333619.1"/>
    </source>
</evidence>
<accession>A0ABV8TSX1</accession>
<keyword evidence="2" id="KW-0560">Oxidoreductase</keyword>
<keyword evidence="3" id="KW-1185">Reference proteome</keyword>
<protein>
    <submittedName>
        <fullName evidence="2">Antibiotic biosynthesis monooxygenase</fullName>
    </submittedName>
</protein>
<dbReference type="Gene3D" id="3.30.70.100">
    <property type="match status" value="1"/>
</dbReference>
<dbReference type="InterPro" id="IPR011008">
    <property type="entry name" value="Dimeric_a/b-barrel"/>
</dbReference>
<feature type="region of interest" description="Disordered" evidence="1">
    <location>
        <begin position="94"/>
        <end position="114"/>
    </location>
</feature>
<sequence>MLAVNRFKTEDAEAFHEGAAPALRAFAACAGYVRGGYGRAVDDPGVWLMWTEWETVGDYRRSLSSYDVKMCTPFLASALPEPVGFEDLMVIEGGSESGRASDHSPEVSGRSDRP</sequence>
<dbReference type="RefSeq" id="WP_380617359.1">
    <property type="nucleotide sequence ID" value="NZ_JBHSDK010000001.1"/>
</dbReference>